<dbReference type="OrthoDB" id="440424at2759"/>
<organism evidence="7 8">
    <name type="scientific">Albugo candida</name>
    <dbReference type="NCBI Taxonomy" id="65357"/>
    <lineage>
        <taxon>Eukaryota</taxon>
        <taxon>Sar</taxon>
        <taxon>Stramenopiles</taxon>
        <taxon>Oomycota</taxon>
        <taxon>Peronosporomycetes</taxon>
        <taxon>Albuginales</taxon>
        <taxon>Albuginaceae</taxon>
        <taxon>Albugo</taxon>
    </lineage>
</organism>
<dbReference type="InterPro" id="IPR038213">
    <property type="entry name" value="IFI6/IFI27-like_sf"/>
</dbReference>
<dbReference type="STRING" id="65357.A0A024GT03"/>
<dbReference type="AlphaFoldDB" id="A0A024GT03"/>
<dbReference type="Gene3D" id="6.10.110.10">
    <property type="match status" value="1"/>
</dbReference>
<evidence type="ECO:0000256" key="5">
    <source>
        <dbReference type="ARBA" id="ARBA00023136"/>
    </source>
</evidence>
<feature type="transmembrane region" description="Helical" evidence="6">
    <location>
        <begin position="7"/>
        <end position="27"/>
    </location>
</feature>
<feature type="transmembrane region" description="Helical" evidence="6">
    <location>
        <begin position="33"/>
        <end position="55"/>
    </location>
</feature>
<keyword evidence="4 6" id="KW-1133">Transmembrane helix</keyword>
<dbReference type="Pfam" id="PF06140">
    <property type="entry name" value="Ifi-6-16"/>
    <property type="match status" value="1"/>
</dbReference>
<dbReference type="PANTHER" id="PTHR16932">
    <property type="entry name" value="INTERFERON ALPHA-INDUCIBLE PROTEIN 27"/>
    <property type="match status" value="1"/>
</dbReference>
<evidence type="ECO:0000256" key="6">
    <source>
        <dbReference type="SAM" id="Phobius"/>
    </source>
</evidence>
<protein>
    <submittedName>
        <fullName evidence="7">Uncharacterized protein</fullName>
    </submittedName>
</protein>
<evidence type="ECO:0000256" key="1">
    <source>
        <dbReference type="ARBA" id="ARBA00004141"/>
    </source>
</evidence>
<keyword evidence="5 6" id="KW-0472">Membrane</keyword>
<accession>A0A024GT03</accession>
<dbReference type="GO" id="GO:0016020">
    <property type="term" value="C:membrane"/>
    <property type="evidence" value="ECO:0007669"/>
    <property type="project" value="UniProtKB-SubCell"/>
</dbReference>
<keyword evidence="3 6" id="KW-0812">Transmembrane</keyword>
<dbReference type="InterPro" id="IPR009311">
    <property type="entry name" value="IFI6/IFI27-like"/>
</dbReference>
<reference evidence="7 8" key="1">
    <citation type="submission" date="2012-05" db="EMBL/GenBank/DDBJ databases">
        <title>Recombination and specialization in a pathogen metapopulation.</title>
        <authorList>
            <person name="Gardiner A."/>
            <person name="Kemen E."/>
            <person name="Schultz-Larsen T."/>
            <person name="MacLean D."/>
            <person name="Van Oosterhout C."/>
            <person name="Jones J.D.G."/>
        </authorList>
    </citation>
    <scope>NUCLEOTIDE SEQUENCE [LARGE SCALE GENOMIC DNA]</scope>
    <source>
        <strain evidence="7 8">Ac Nc2</strain>
    </source>
</reference>
<evidence type="ECO:0000313" key="7">
    <source>
        <dbReference type="EMBL" id="CCI50066.1"/>
    </source>
</evidence>
<dbReference type="PANTHER" id="PTHR16932:SF18">
    <property type="entry name" value="INTERFERON, ALPHA-INDUCIBLE PROTEIN 27-LIKE 2"/>
    <property type="match status" value="1"/>
</dbReference>
<name>A0A024GT03_9STRA</name>
<comment type="caution">
    <text evidence="7">The sequence shown here is derived from an EMBL/GenBank/DDBJ whole genome shotgun (WGS) entry which is preliminary data.</text>
</comment>
<gene>
    <name evidence="7" type="ORF">BN9_115780</name>
</gene>
<evidence type="ECO:0000256" key="4">
    <source>
        <dbReference type="ARBA" id="ARBA00022989"/>
    </source>
</evidence>
<comment type="similarity">
    <text evidence="2">Belongs to the IFI6/IFI27 family.</text>
</comment>
<proteinExistence type="inferred from homology"/>
<evidence type="ECO:0000313" key="8">
    <source>
        <dbReference type="Proteomes" id="UP000053237"/>
    </source>
</evidence>
<evidence type="ECO:0000256" key="2">
    <source>
        <dbReference type="ARBA" id="ARBA00007262"/>
    </source>
</evidence>
<dbReference type="Proteomes" id="UP000053237">
    <property type="component" value="Unassembled WGS sequence"/>
</dbReference>
<dbReference type="InParanoid" id="A0A024GT03"/>
<keyword evidence="8" id="KW-1185">Reference proteome</keyword>
<sequence length="242" mass="26075">MNQDEKINNVASATMGATVGAGVAYGLPLAANFVGFGVNGISAGSIAAGCMSYAAKKTGGRILSGSLVAVMQSIGAIGLPGASVAGLMTAGAALGLAYQRFDRAKKWVIAIIDGSGKLNTTLFNTEKYASESYSKSPHPRIMYDPDRVEVLTDGLESQLVAIRRTLIKFEAVGKPVWYNVVMKIDGKIEVSSFEDKQDGELRYTTWDGPKILYNIDHEEVRWIGSPRDLNKIREYIIKNGFT</sequence>
<evidence type="ECO:0000256" key="3">
    <source>
        <dbReference type="ARBA" id="ARBA00022692"/>
    </source>
</evidence>
<dbReference type="EMBL" id="CAIX01000388">
    <property type="protein sequence ID" value="CCI50066.1"/>
    <property type="molecule type" value="Genomic_DNA"/>
</dbReference>
<comment type="subcellular location">
    <subcellularLocation>
        <location evidence="1">Membrane</location>
        <topology evidence="1">Multi-pass membrane protein</topology>
    </subcellularLocation>
</comment>
<feature type="transmembrane region" description="Helical" evidence="6">
    <location>
        <begin position="67"/>
        <end position="98"/>
    </location>
</feature>